<dbReference type="AlphaFoldDB" id="G7YXI8"/>
<protein>
    <submittedName>
        <fullName evidence="2">Uncharacterized protein</fullName>
    </submittedName>
</protein>
<organism evidence="2 3">
    <name type="scientific">Clonorchis sinensis</name>
    <name type="common">Chinese liver fluke</name>
    <dbReference type="NCBI Taxonomy" id="79923"/>
    <lineage>
        <taxon>Eukaryota</taxon>
        <taxon>Metazoa</taxon>
        <taxon>Spiralia</taxon>
        <taxon>Lophotrochozoa</taxon>
        <taxon>Platyhelminthes</taxon>
        <taxon>Trematoda</taxon>
        <taxon>Digenea</taxon>
        <taxon>Opisthorchiida</taxon>
        <taxon>Opisthorchiata</taxon>
        <taxon>Opisthorchiidae</taxon>
        <taxon>Clonorchis</taxon>
    </lineage>
</organism>
<evidence type="ECO:0000313" key="3">
    <source>
        <dbReference type="Proteomes" id="UP000008909"/>
    </source>
</evidence>
<dbReference type="EMBL" id="DF144942">
    <property type="protein sequence ID" value="GAA57668.1"/>
    <property type="molecule type" value="Genomic_DNA"/>
</dbReference>
<reference evidence="2" key="1">
    <citation type="journal article" date="2011" name="Genome Biol.">
        <title>The draft genome of the carcinogenic human liver fluke Clonorchis sinensis.</title>
        <authorList>
            <person name="Wang X."/>
            <person name="Chen W."/>
            <person name="Huang Y."/>
            <person name="Sun J."/>
            <person name="Men J."/>
            <person name="Liu H."/>
            <person name="Luo F."/>
            <person name="Guo L."/>
            <person name="Lv X."/>
            <person name="Deng C."/>
            <person name="Zhou C."/>
            <person name="Fan Y."/>
            <person name="Li X."/>
            <person name="Huang L."/>
            <person name="Hu Y."/>
            <person name="Liang C."/>
            <person name="Hu X."/>
            <person name="Xu J."/>
            <person name="Yu X."/>
        </authorList>
    </citation>
    <scope>NUCLEOTIDE SEQUENCE [LARGE SCALE GENOMIC DNA]</scope>
    <source>
        <strain evidence="2">Henan</strain>
    </source>
</reference>
<reference key="2">
    <citation type="submission" date="2011-10" db="EMBL/GenBank/DDBJ databases">
        <title>The genome and transcriptome sequence of Clonorchis sinensis provide insights into the carcinogenic liver fluke.</title>
        <authorList>
            <person name="Wang X."/>
            <person name="Huang Y."/>
            <person name="Chen W."/>
            <person name="Liu H."/>
            <person name="Guo L."/>
            <person name="Chen Y."/>
            <person name="Luo F."/>
            <person name="Zhou W."/>
            <person name="Sun J."/>
            <person name="Mao Q."/>
            <person name="Liang P."/>
            <person name="Zhou C."/>
            <person name="Tian Y."/>
            <person name="Men J."/>
            <person name="Lv X."/>
            <person name="Huang L."/>
            <person name="Zhou J."/>
            <person name="Hu Y."/>
            <person name="Li R."/>
            <person name="Zhang F."/>
            <person name="Lei H."/>
            <person name="Li X."/>
            <person name="Hu X."/>
            <person name="Liang C."/>
            <person name="Xu J."/>
            <person name="Wu Z."/>
            <person name="Yu X."/>
        </authorList>
    </citation>
    <scope>NUCLEOTIDE SEQUENCE</scope>
    <source>
        <strain>Henan</strain>
    </source>
</reference>
<name>G7YXI8_CLOSI</name>
<keyword evidence="3" id="KW-1185">Reference proteome</keyword>
<accession>G7YXI8</accession>
<dbReference type="Proteomes" id="UP000008909">
    <property type="component" value="Unassembled WGS sequence"/>
</dbReference>
<feature type="compositionally biased region" description="Polar residues" evidence="1">
    <location>
        <begin position="80"/>
        <end position="91"/>
    </location>
</feature>
<evidence type="ECO:0000313" key="2">
    <source>
        <dbReference type="EMBL" id="GAA57668.1"/>
    </source>
</evidence>
<proteinExistence type="predicted"/>
<evidence type="ECO:0000256" key="1">
    <source>
        <dbReference type="SAM" id="MobiDB-lite"/>
    </source>
</evidence>
<feature type="compositionally biased region" description="Polar residues" evidence="1">
    <location>
        <begin position="104"/>
        <end position="119"/>
    </location>
</feature>
<gene>
    <name evidence="2" type="ORF">CLF_113055</name>
</gene>
<feature type="region of interest" description="Disordered" evidence="1">
    <location>
        <begin position="75"/>
        <end position="119"/>
    </location>
</feature>
<sequence>MFHHNRKSAVGISLPQWFLSPVPVLMRRNIRSSKYEPVIEVELLECNPEYAYVRHSNGMEETVSLRHLAPSSDFGCAPASEQQQLQPNTDSFIKPELSDPASETEMSNPSEHPLVVQQQRIRPYVLRNREA</sequence>